<sequence length="255" mass="29839">MIMNKNKSNMVQMIEYFCNRNTTDVEQIIKMVHEVGYDLTQIENVNFLFSTGVNRHRYISIVEKNANLEQSVKFIHQNLIYEIESSYITQRLELTHYQIVVIEINLKYARILKELEIDNESILYQRINYFLIPVLQLLSLKQVLKICIDYSKKRVAFDVPIHKHQLVGQTLADSFTEYTTNKLLLIELAKKLDKKLITMKECVRSIIFLIESQQEIVDKLVPTTGAYGLIEEAGINSRFLEIHGIGSVFHYINYV</sequence>
<gene>
    <name evidence="3" type="ORF">BK732_05450</name>
</gene>
<dbReference type="Gene3D" id="1.20.140.10">
    <property type="entry name" value="Butyryl-CoA Dehydrogenase, subunit A, domain 3"/>
    <property type="match status" value="1"/>
</dbReference>
<keyword evidence="1" id="KW-0285">Flavoprotein</keyword>
<organism evidence="3 4">
    <name type="scientific">Bacillus thuringiensis serovar navarrensis</name>
    <dbReference type="NCBI Taxonomy" id="339658"/>
    <lineage>
        <taxon>Bacteria</taxon>
        <taxon>Bacillati</taxon>
        <taxon>Bacillota</taxon>
        <taxon>Bacilli</taxon>
        <taxon>Bacillales</taxon>
        <taxon>Bacillaceae</taxon>
        <taxon>Bacillus</taxon>
        <taxon>Bacillus cereus group</taxon>
    </lineage>
</organism>
<accession>A0A243ALI2</accession>
<dbReference type="AlphaFoldDB" id="A0A243ALI2"/>
<dbReference type="SUPFAM" id="SSF47203">
    <property type="entry name" value="Acyl-CoA dehydrogenase C-terminal domain-like"/>
    <property type="match status" value="1"/>
</dbReference>
<dbReference type="Proteomes" id="UP000194860">
    <property type="component" value="Unassembled WGS sequence"/>
</dbReference>
<feature type="domain" description="Acyl-CoA dehydrogenase/oxidase C-terminal" evidence="2">
    <location>
        <begin position="137"/>
        <end position="237"/>
    </location>
</feature>
<evidence type="ECO:0000313" key="4">
    <source>
        <dbReference type="Proteomes" id="UP000194860"/>
    </source>
</evidence>
<dbReference type="EMBL" id="NFDG01000038">
    <property type="protein sequence ID" value="OTY26789.1"/>
    <property type="molecule type" value="Genomic_DNA"/>
</dbReference>
<dbReference type="Pfam" id="PF00441">
    <property type="entry name" value="Acyl-CoA_dh_1"/>
    <property type="match status" value="1"/>
</dbReference>
<evidence type="ECO:0000313" key="3">
    <source>
        <dbReference type="EMBL" id="OTY26789.1"/>
    </source>
</evidence>
<dbReference type="GO" id="GO:0016627">
    <property type="term" value="F:oxidoreductase activity, acting on the CH-CH group of donors"/>
    <property type="evidence" value="ECO:0007669"/>
    <property type="project" value="InterPro"/>
</dbReference>
<reference evidence="3 4" key="1">
    <citation type="submission" date="2016-10" db="EMBL/GenBank/DDBJ databases">
        <title>Comparative genomics of Bacillus thuringiensis reveals a path to pathogens against multiple invertebrate hosts.</title>
        <authorList>
            <person name="Zheng J."/>
            <person name="Gao Q."/>
            <person name="Liu H."/>
            <person name="Peng D."/>
            <person name="Ruan L."/>
            <person name="Sun M."/>
        </authorList>
    </citation>
    <scope>NUCLEOTIDE SEQUENCE [LARGE SCALE GENOMIC DNA]</scope>
    <source>
        <strain evidence="3">BGSC 4BM1</strain>
    </source>
</reference>
<dbReference type="RefSeq" id="WP_088031221.1">
    <property type="nucleotide sequence ID" value="NZ_NFDG01000038.1"/>
</dbReference>
<protein>
    <recommendedName>
        <fullName evidence="2">Acyl-CoA dehydrogenase/oxidase C-terminal domain-containing protein</fullName>
    </recommendedName>
</protein>
<dbReference type="InterPro" id="IPR036250">
    <property type="entry name" value="AcylCo_DH-like_C"/>
</dbReference>
<evidence type="ECO:0000259" key="2">
    <source>
        <dbReference type="Pfam" id="PF00441"/>
    </source>
</evidence>
<proteinExistence type="predicted"/>
<evidence type="ECO:0000256" key="1">
    <source>
        <dbReference type="ARBA" id="ARBA00022630"/>
    </source>
</evidence>
<comment type="caution">
    <text evidence="3">The sequence shown here is derived from an EMBL/GenBank/DDBJ whole genome shotgun (WGS) entry which is preliminary data.</text>
</comment>
<dbReference type="InterPro" id="IPR009075">
    <property type="entry name" value="AcylCo_DH/oxidase_C"/>
</dbReference>
<name>A0A243ALI2_BACTU</name>